<comment type="caution">
    <text evidence="8">Lacks conserved residue(s) required for the propagation of feature annotation.</text>
</comment>
<dbReference type="GO" id="GO:0005737">
    <property type="term" value="C:cytoplasm"/>
    <property type="evidence" value="ECO:0007669"/>
    <property type="project" value="UniProtKB-SubCell"/>
</dbReference>
<keyword evidence="7 8" id="KW-0501">Molybdenum cofactor biosynthesis</keyword>
<keyword evidence="3 8" id="KW-0479">Metal-binding</keyword>
<dbReference type="GO" id="GO:0061603">
    <property type="term" value="F:molybdenum cofactor guanylyltransferase activity"/>
    <property type="evidence" value="ECO:0007669"/>
    <property type="project" value="UniProtKB-EC"/>
</dbReference>
<keyword evidence="5 8" id="KW-0460">Magnesium</keyword>
<sequence length="218" mass="23619">MIERQAKQDIDPSGRPAVTGVVLAGGNSSRMGANKALLKLAGRRLIERVVCALQNAFGRVMLVVNNFDDYRCLGLPMVSDVYPGRGPLSGIHAGLLHAKTPYIFVAACDLPLADARLARHMAALAPGSDVVIARSGGCLEPLFAVYSRECLAPVENLLRSGRRCRVVDFFPMVRIKYIDRADFPPGIDAERVFLNINTPADLQRAGSYLPAGRECGRN</sequence>
<dbReference type="OrthoDB" id="9788394at2"/>
<evidence type="ECO:0000256" key="1">
    <source>
        <dbReference type="ARBA" id="ARBA00022490"/>
    </source>
</evidence>
<feature type="binding site" evidence="8">
    <location>
        <position position="80"/>
    </location>
    <ligand>
        <name>GTP</name>
        <dbReference type="ChEBI" id="CHEBI:37565"/>
    </ligand>
</feature>
<dbReference type="SUPFAM" id="SSF53448">
    <property type="entry name" value="Nucleotide-diphospho-sugar transferases"/>
    <property type="match status" value="1"/>
</dbReference>
<dbReference type="CDD" id="cd02503">
    <property type="entry name" value="MobA"/>
    <property type="match status" value="1"/>
</dbReference>
<dbReference type="GO" id="GO:0005525">
    <property type="term" value="F:GTP binding"/>
    <property type="evidence" value="ECO:0007669"/>
    <property type="project" value="UniProtKB-UniRule"/>
</dbReference>
<evidence type="ECO:0000313" key="10">
    <source>
        <dbReference type="EMBL" id="OAT79876.1"/>
    </source>
</evidence>
<name>A0A1B7LBG0_9FIRM</name>
<keyword evidence="2 8" id="KW-0808">Transferase</keyword>
<protein>
    <recommendedName>
        <fullName evidence="8">Probable molybdenum cofactor guanylyltransferase</fullName>
        <shortName evidence="8">MoCo guanylyltransferase</shortName>
        <ecNumber evidence="8">2.7.7.77</ecNumber>
    </recommendedName>
    <alternativeName>
        <fullName evidence="8">GTP:molybdopterin guanylyltransferase</fullName>
    </alternativeName>
    <alternativeName>
        <fullName evidence="8">Mo-MPT guanylyltransferase</fullName>
    </alternativeName>
    <alternativeName>
        <fullName evidence="8">Molybdopterin guanylyltransferase</fullName>
    </alternativeName>
    <alternativeName>
        <fullName evidence="8">Molybdopterin-guanine dinucleotide synthase</fullName>
        <shortName evidence="8">MGD synthase</shortName>
    </alternativeName>
</protein>
<dbReference type="GO" id="GO:0046872">
    <property type="term" value="F:metal ion binding"/>
    <property type="evidence" value="ECO:0007669"/>
    <property type="project" value="UniProtKB-KW"/>
</dbReference>
<dbReference type="HAMAP" id="MF_00316">
    <property type="entry name" value="MobA"/>
    <property type="match status" value="1"/>
</dbReference>
<dbReference type="EC" id="2.7.7.77" evidence="8"/>
<dbReference type="GO" id="GO:1902758">
    <property type="term" value="P:bis(molybdopterin guanine dinucleotide)molybdenum biosynthetic process"/>
    <property type="evidence" value="ECO:0007669"/>
    <property type="project" value="TreeGrafter"/>
</dbReference>
<feature type="binding site" evidence="8">
    <location>
        <position position="109"/>
    </location>
    <ligand>
        <name>GTP</name>
        <dbReference type="ChEBI" id="CHEBI:37565"/>
    </ligand>
</feature>
<feature type="domain" description="MobA-like NTP transferase" evidence="9">
    <location>
        <begin position="20"/>
        <end position="163"/>
    </location>
</feature>
<dbReference type="PANTHER" id="PTHR19136">
    <property type="entry name" value="MOLYBDENUM COFACTOR GUANYLYLTRANSFERASE"/>
    <property type="match status" value="1"/>
</dbReference>
<evidence type="ECO:0000256" key="5">
    <source>
        <dbReference type="ARBA" id="ARBA00022842"/>
    </source>
</evidence>
<dbReference type="InterPro" id="IPR029044">
    <property type="entry name" value="Nucleotide-diphossugar_trans"/>
</dbReference>
<accession>A0A1B7LBG0</accession>
<evidence type="ECO:0000259" key="9">
    <source>
        <dbReference type="Pfam" id="PF12804"/>
    </source>
</evidence>
<evidence type="ECO:0000313" key="11">
    <source>
        <dbReference type="Proteomes" id="UP000078532"/>
    </source>
</evidence>
<dbReference type="Gene3D" id="3.90.550.10">
    <property type="entry name" value="Spore Coat Polysaccharide Biosynthesis Protein SpsA, Chain A"/>
    <property type="match status" value="1"/>
</dbReference>
<evidence type="ECO:0000256" key="6">
    <source>
        <dbReference type="ARBA" id="ARBA00023134"/>
    </source>
</evidence>
<gene>
    <name evidence="8" type="primary">mobA</name>
    <name evidence="10" type="ORF">A6M21_14860</name>
</gene>
<comment type="domain">
    <text evidence="8">The N-terminal domain determines nucleotide recognition and specific binding, while the C-terminal domain determines the specific binding to the target protein.</text>
</comment>
<comment type="similarity">
    <text evidence="8">Belongs to the MobA family.</text>
</comment>
<dbReference type="Pfam" id="PF12804">
    <property type="entry name" value="NTP_transf_3"/>
    <property type="match status" value="1"/>
</dbReference>
<dbReference type="InterPro" id="IPR025877">
    <property type="entry name" value="MobA-like_NTP_Trfase"/>
</dbReference>
<evidence type="ECO:0000256" key="3">
    <source>
        <dbReference type="ARBA" id="ARBA00022723"/>
    </source>
</evidence>
<dbReference type="PANTHER" id="PTHR19136:SF81">
    <property type="entry name" value="MOLYBDENUM COFACTOR GUANYLYLTRANSFERASE"/>
    <property type="match status" value="1"/>
</dbReference>
<evidence type="ECO:0000256" key="8">
    <source>
        <dbReference type="HAMAP-Rule" id="MF_00316"/>
    </source>
</evidence>
<comment type="catalytic activity">
    <reaction evidence="8">
        <text>Mo-molybdopterin + GTP + H(+) = Mo-molybdopterin guanine dinucleotide + diphosphate</text>
        <dbReference type="Rhea" id="RHEA:34243"/>
        <dbReference type="ChEBI" id="CHEBI:15378"/>
        <dbReference type="ChEBI" id="CHEBI:33019"/>
        <dbReference type="ChEBI" id="CHEBI:37565"/>
        <dbReference type="ChEBI" id="CHEBI:71302"/>
        <dbReference type="ChEBI" id="CHEBI:71310"/>
        <dbReference type="EC" id="2.7.7.77"/>
    </reaction>
</comment>
<comment type="function">
    <text evidence="8">Transfers a GMP moiety from GTP to Mo-molybdopterin (Mo-MPT) cofactor (Moco or molybdenum cofactor) to form Mo-molybdopterin guanine dinucleotide (Mo-MGD) cofactor.</text>
</comment>
<dbReference type="RefSeq" id="WP_066670777.1">
    <property type="nucleotide sequence ID" value="NZ_LYVF01000191.1"/>
</dbReference>
<reference evidence="10 11" key="1">
    <citation type="submission" date="2016-04" db="EMBL/GenBank/DDBJ databases">
        <authorList>
            <person name="Evans L.H."/>
            <person name="Alamgir A."/>
            <person name="Owens N."/>
            <person name="Weber N.D."/>
            <person name="Virtaneva K."/>
            <person name="Barbian K."/>
            <person name="Babar A."/>
            <person name="Rosenke K."/>
        </authorList>
    </citation>
    <scope>NUCLEOTIDE SEQUENCE [LARGE SCALE GENOMIC DNA]</scope>
    <source>
        <strain evidence="10 11">LMa1</strain>
    </source>
</reference>
<keyword evidence="4 8" id="KW-0547">Nucleotide-binding</keyword>
<keyword evidence="1 8" id="KW-0963">Cytoplasm</keyword>
<dbReference type="Proteomes" id="UP000078532">
    <property type="component" value="Unassembled WGS sequence"/>
</dbReference>
<dbReference type="AlphaFoldDB" id="A0A1B7LBG0"/>
<organism evidence="10 11">
    <name type="scientific">Desulfotomaculum copahuensis</name>
    <dbReference type="NCBI Taxonomy" id="1838280"/>
    <lineage>
        <taxon>Bacteria</taxon>
        <taxon>Bacillati</taxon>
        <taxon>Bacillota</taxon>
        <taxon>Clostridia</taxon>
        <taxon>Eubacteriales</taxon>
        <taxon>Desulfotomaculaceae</taxon>
        <taxon>Desulfotomaculum</taxon>
    </lineage>
</organism>
<feature type="binding site" evidence="8">
    <location>
        <position position="35"/>
    </location>
    <ligand>
        <name>GTP</name>
        <dbReference type="ChEBI" id="CHEBI:37565"/>
    </ligand>
</feature>
<proteinExistence type="inferred from homology"/>
<comment type="subcellular location">
    <subcellularLocation>
        <location evidence="8">Cytoplasm</location>
    </subcellularLocation>
</comment>
<evidence type="ECO:0000256" key="2">
    <source>
        <dbReference type="ARBA" id="ARBA00022679"/>
    </source>
</evidence>
<keyword evidence="6 8" id="KW-0342">GTP-binding</keyword>
<dbReference type="EMBL" id="LYVF01000191">
    <property type="protein sequence ID" value="OAT79876.1"/>
    <property type="molecule type" value="Genomic_DNA"/>
</dbReference>
<keyword evidence="11" id="KW-1185">Reference proteome</keyword>
<dbReference type="InterPro" id="IPR013482">
    <property type="entry name" value="Molybde_CF_guanTrfase"/>
</dbReference>
<feature type="binding site" evidence="8">
    <location>
        <position position="109"/>
    </location>
    <ligand>
        <name>Mg(2+)</name>
        <dbReference type="ChEBI" id="CHEBI:18420"/>
    </ligand>
</feature>
<comment type="caution">
    <text evidence="10">The sequence shown here is derived from an EMBL/GenBank/DDBJ whole genome shotgun (WGS) entry which is preliminary data.</text>
</comment>
<feature type="binding site" evidence="8">
    <location>
        <begin position="23"/>
        <end position="25"/>
    </location>
    <ligand>
        <name>GTP</name>
        <dbReference type="ChEBI" id="CHEBI:37565"/>
    </ligand>
</feature>
<dbReference type="STRING" id="1838280.A6M21_14860"/>
<evidence type="ECO:0000256" key="4">
    <source>
        <dbReference type="ARBA" id="ARBA00022741"/>
    </source>
</evidence>
<evidence type="ECO:0000256" key="7">
    <source>
        <dbReference type="ARBA" id="ARBA00023150"/>
    </source>
</evidence>
<comment type="cofactor">
    <cofactor evidence="8">
        <name>Mg(2+)</name>
        <dbReference type="ChEBI" id="CHEBI:18420"/>
    </cofactor>
</comment>